<sequence length="583" mass="63032">MTATSSGVQVRVTYRGSRREPGPLTFGQANVLSWVSQDSNEWSAVIPVIHPVDGNVPVEQVAEAIGVVIGRHDSLRTNYLRQSGTATQVVREAGDLTVDVHENVDGDEQFPAKLARQMCAKPFELTEELPVRAAIVTERGAQDGPRTTIVMVITHMAIDVGSGVILTEELTDLVGGKSPADLPDPGLQPLDQAQIELSPAGQRRSQNSLKYWRSRLAHGPLRLAVPPLAEPGAPYQLRITSPAAALAITRIVDRTKVGHSSVVLAAVAAVLGRYTGDESTLFASLSANRFSSTLSRYVGALAQDALIRLDLTAPSFDALVEQARSAQLTALKHSQFDAKAVWPVIDETFDRRGVGFTRDWVFNDVAANIEPDRQNNEPAPLELVDQARPQTRVSRKPADSELPVMLFFQVLRACGELELDVNANGNFFSADTVEHLLREIEQLLIDAAAGDTALPHSEPTAARGGTWWQIADCQVQPTAVNELLGSAGRAFLDGDELVGYLARPDLTPRSAHLASLAGLRWRPTAVTPTRYVICATAPDDLDDLAAWRRQEVIAEGDGRPGIDEAFADHSSTVVEGESDEDDL</sequence>
<organism evidence="3 4">
    <name type="scientific">Catenulispora yoronensis</name>
    <dbReference type="NCBI Taxonomy" id="450799"/>
    <lineage>
        <taxon>Bacteria</taxon>
        <taxon>Bacillati</taxon>
        <taxon>Actinomycetota</taxon>
        <taxon>Actinomycetes</taxon>
        <taxon>Catenulisporales</taxon>
        <taxon>Catenulisporaceae</taxon>
        <taxon>Catenulispora</taxon>
    </lineage>
</organism>
<evidence type="ECO:0000313" key="4">
    <source>
        <dbReference type="Proteomes" id="UP001500751"/>
    </source>
</evidence>
<feature type="domain" description="Condensation" evidence="2">
    <location>
        <begin position="23"/>
        <end position="449"/>
    </location>
</feature>
<dbReference type="PANTHER" id="PTHR45527">
    <property type="entry name" value="NONRIBOSOMAL PEPTIDE SYNTHETASE"/>
    <property type="match status" value="1"/>
</dbReference>
<comment type="caution">
    <text evidence="3">The sequence shown here is derived from an EMBL/GenBank/DDBJ whole genome shotgun (WGS) entry which is preliminary data.</text>
</comment>
<gene>
    <name evidence="3" type="ORF">GCM10009839_33080</name>
</gene>
<evidence type="ECO:0000313" key="3">
    <source>
        <dbReference type="EMBL" id="GAA2030691.1"/>
    </source>
</evidence>
<protein>
    <submittedName>
        <fullName evidence="3">Condensation domain-containing protein</fullName>
    </submittedName>
</protein>
<dbReference type="Gene3D" id="3.30.559.10">
    <property type="entry name" value="Chloramphenicol acetyltransferase-like domain"/>
    <property type="match status" value="1"/>
</dbReference>
<proteinExistence type="predicted"/>
<dbReference type="InterPro" id="IPR001242">
    <property type="entry name" value="Condensation_dom"/>
</dbReference>
<name>A0ABN2U6G1_9ACTN</name>
<dbReference type="PANTHER" id="PTHR45527:SF1">
    <property type="entry name" value="FATTY ACID SYNTHASE"/>
    <property type="match status" value="1"/>
</dbReference>
<dbReference type="SUPFAM" id="SSF52777">
    <property type="entry name" value="CoA-dependent acyltransferases"/>
    <property type="match status" value="2"/>
</dbReference>
<dbReference type="EMBL" id="BAAAQN010000017">
    <property type="protein sequence ID" value="GAA2030691.1"/>
    <property type="molecule type" value="Genomic_DNA"/>
</dbReference>
<dbReference type="Proteomes" id="UP001500751">
    <property type="component" value="Unassembled WGS sequence"/>
</dbReference>
<keyword evidence="4" id="KW-1185">Reference proteome</keyword>
<dbReference type="InterPro" id="IPR023213">
    <property type="entry name" value="CAT-like_dom_sf"/>
</dbReference>
<feature type="region of interest" description="Disordered" evidence="1">
    <location>
        <begin position="556"/>
        <end position="583"/>
    </location>
</feature>
<dbReference type="Gene3D" id="3.30.559.30">
    <property type="entry name" value="Nonribosomal peptide synthetase, condensation domain"/>
    <property type="match status" value="1"/>
</dbReference>
<evidence type="ECO:0000259" key="2">
    <source>
        <dbReference type="Pfam" id="PF00668"/>
    </source>
</evidence>
<dbReference type="Pfam" id="PF00668">
    <property type="entry name" value="Condensation"/>
    <property type="match status" value="1"/>
</dbReference>
<reference evidence="3 4" key="1">
    <citation type="journal article" date="2019" name="Int. J. Syst. Evol. Microbiol.">
        <title>The Global Catalogue of Microorganisms (GCM) 10K type strain sequencing project: providing services to taxonomists for standard genome sequencing and annotation.</title>
        <authorList>
            <consortium name="The Broad Institute Genomics Platform"/>
            <consortium name="The Broad Institute Genome Sequencing Center for Infectious Disease"/>
            <person name="Wu L."/>
            <person name="Ma J."/>
        </authorList>
    </citation>
    <scope>NUCLEOTIDE SEQUENCE [LARGE SCALE GENOMIC DNA]</scope>
    <source>
        <strain evidence="3 4">JCM 16014</strain>
    </source>
</reference>
<evidence type="ECO:0000256" key="1">
    <source>
        <dbReference type="SAM" id="MobiDB-lite"/>
    </source>
</evidence>
<accession>A0ABN2U6G1</accession>